<dbReference type="RefSeq" id="WP_237344726.1">
    <property type="nucleotide sequence ID" value="NZ_JABWGX010000005.1"/>
</dbReference>
<keyword evidence="3" id="KW-1185">Reference proteome</keyword>
<dbReference type="InterPro" id="IPR038696">
    <property type="entry name" value="IalB_sf"/>
</dbReference>
<proteinExistence type="predicted"/>
<reference evidence="2 3" key="1">
    <citation type="submission" date="2023-07" db="EMBL/GenBank/DDBJ databases">
        <title>Genomic Encyclopedia of Type Strains, Phase IV (KMG-IV): sequencing the most valuable type-strain genomes for metagenomic binning, comparative biology and taxonomic classification.</title>
        <authorList>
            <person name="Goeker M."/>
        </authorList>
    </citation>
    <scope>NUCLEOTIDE SEQUENCE [LARGE SCALE GENOMIC DNA]</scope>
    <source>
        <strain evidence="2 3">DSM 3770</strain>
    </source>
</reference>
<keyword evidence="1" id="KW-0732">Signal</keyword>
<evidence type="ECO:0000313" key="2">
    <source>
        <dbReference type="EMBL" id="MDQ0504894.1"/>
    </source>
</evidence>
<evidence type="ECO:0000256" key="1">
    <source>
        <dbReference type="SAM" id="SignalP"/>
    </source>
</evidence>
<dbReference type="PROSITE" id="PS51257">
    <property type="entry name" value="PROKAR_LIPOPROTEIN"/>
    <property type="match status" value="1"/>
</dbReference>
<dbReference type="EMBL" id="JAUSVY010000003">
    <property type="protein sequence ID" value="MDQ0504894.1"/>
    <property type="molecule type" value="Genomic_DNA"/>
</dbReference>
<name>A0ABU0LCL8_XANAG</name>
<comment type="caution">
    <text evidence="2">The sequence shown here is derived from an EMBL/GenBank/DDBJ whole genome shotgun (WGS) entry which is preliminary data.</text>
</comment>
<dbReference type="Proteomes" id="UP001241747">
    <property type="component" value="Unassembled WGS sequence"/>
</dbReference>
<protein>
    <submittedName>
        <fullName evidence="2">Invasion protein IalB</fullName>
    </submittedName>
</protein>
<dbReference type="Gene3D" id="2.60.40.1880">
    <property type="entry name" value="Invasion associated locus B (IalB) protein"/>
    <property type="match status" value="1"/>
</dbReference>
<gene>
    <name evidence="2" type="ORF">QOZ94_001676</name>
</gene>
<evidence type="ECO:0000313" key="3">
    <source>
        <dbReference type="Proteomes" id="UP001241747"/>
    </source>
</evidence>
<organism evidence="2 3">
    <name type="scientific">Xanthobacter agilis</name>
    <dbReference type="NCBI Taxonomy" id="47492"/>
    <lineage>
        <taxon>Bacteria</taxon>
        <taxon>Pseudomonadati</taxon>
        <taxon>Pseudomonadota</taxon>
        <taxon>Alphaproteobacteria</taxon>
        <taxon>Hyphomicrobiales</taxon>
        <taxon>Xanthobacteraceae</taxon>
        <taxon>Xanthobacter</taxon>
    </lineage>
</organism>
<dbReference type="Pfam" id="PF06776">
    <property type="entry name" value="IalB"/>
    <property type="match status" value="1"/>
</dbReference>
<feature type="chain" id="PRO_5046352762" evidence="1">
    <location>
        <begin position="38"/>
        <end position="217"/>
    </location>
</feature>
<feature type="signal peptide" evidence="1">
    <location>
        <begin position="1"/>
        <end position="37"/>
    </location>
</feature>
<dbReference type="InterPro" id="IPR010642">
    <property type="entry name" value="Invasion_prot_B"/>
</dbReference>
<accession>A0ABU0LCL8</accession>
<sequence>MASPVRLSESRRRPVLVPLLAAALSLPLVTGCGTAFAQATGTPAAAQAKKPAATAPASAAPAATADAGNPQATTATYGDWVVRCVVPQPQAPRVCEAVTGVQAQGQQGLLAQVVVGRPAKDQPVHLIVQLPAGVFLPPGTTLYLDEKAQSGIAAAFSTCPRGCFADAELKADQLSALKAAKGPGRLEFVDGAHKRIAVPISLNGFAAAAEAALNPKD</sequence>